<organism evidence="1 2">
    <name type="scientific">Streptomyces ruber</name>
    <dbReference type="NCBI Taxonomy" id="83378"/>
    <lineage>
        <taxon>Bacteria</taxon>
        <taxon>Bacillati</taxon>
        <taxon>Actinomycetota</taxon>
        <taxon>Actinomycetes</taxon>
        <taxon>Kitasatosporales</taxon>
        <taxon>Streptomycetaceae</taxon>
        <taxon>Streptomyces</taxon>
    </lineage>
</organism>
<dbReference type="EMBL" id="BMQK01000027">
    <property type="protein sequence ID" value="GGQ87802.1"/>
    <property type="molecule type" value="Genomic_DNA"/>
</dbReference>
<proteinExistence type="predicted"/>
<protein>
    <recommendedName>
        <fullName evidence="3">Amine oxidase</fullName>
    </recommendedName>
</protein>
<dbReference type="NCBIfam" id="NF041588">
    <property type="entry name" value="AQJ64_40280_fam"/>
    <property type="match status" value="1"/>
</dbReference>
<comment type="caution">
    <text evidence="1">The sequence shown here is derived from an EMBL/GenBank/DDBJ whole genome shotgun (WGS) entry which is preliminary data.</text>
</comment>
<name>A0A918EXP7_9ACTN</name>
<dbReference type="AlphaFoldDB" id="A0A918EXP7"/>
<sequence length="126" mass="13856">MQVNVEWVDARERLPESGAPVAAAVYGTYPPDFHDRPVAGEDYWLVMPMVFMTHHIAEDESHHHDCFVDSDGVVRHPPGGPSEEHVTHWAALPPLPRMPVHHVGGAEARTALRLAYETHGSGGAAR</sequence>
<accession>A0A918EXP7</accession>
<evidence type="ECO:0008006" key="3">
    <source>
        <dbReference type="Google" id="ProtNLM"/>
    </source>
</evidence>
<dbReference type="Proteomes" id="UP000620156">
    <property type="component" value="Unassembled WGS sequence"/>
</dbReference>
<evidence type="ECO:0000313" key="2">
    <source>
        <dbReference type="Proteomes" id="UP000620156"/>
    </source>
</evidence>
<evidence type="ECO:0000313" key="1">
    <source>
        <dbReference type="EMBL" id="GGQ87802.1"/>
    </source>
</evidence>
<gene>
    <name evidence="1" type="ORF">GCM10010145_66490</name>
</gene>
<reference evidence="1" key="2">
    <citation type="submission" date="2020-09" db="EMBL/GenBank/DDBJ databases">
        <authorList>
            <person name="Sun Q."/>
            <person name="Ohkuma M."/>
        </authorList>
    </citation>
    <scope>NUCLEOTIDE SEQUENCE</scope>
    <source>
        <strain evidence="1">JCM 3131</strain>
    </source>
</reference>
<reference evidence="1" key="1">
    <citation type="journal article" date="2014" name="Int. J. Syst. Evol. Microbiol.">
        <title>Complete genome sequence of Corynebacterium casei LMG S-19264T (=DSM 44701T), isolated from a smear-ripened cheese.</title>
        <authorList>
            <consortium name="US DOE Joint Genome Institute (JGI-PGF)"/>
            <person name="Walter F."/>
            <person name="Albersmeier A."/>
            <person name="Kalinowski J."/>
            <person name="Ruckert C."/>
        </authorList>
    </citation>
    <scope>NUCLEOTIDE SEQUENCE</scope>
    <source>
        <strain evidence="1">JCM 3131</strain>
    </source>
</reference>
<dbReference type="RefSeq" id="WP_229821429.1">
    <property type="nucleotide sequence ID" value="NZ_BMQK01000027.1"/>
</dbReference>
<keyword evidence="2" id="KW-1185">Reference proteome</keyword>
<dbReference type="InterPro" id="IPR048167">
    <property type="entry name" value="AQJ64_40280-like"/>
</dbReference>